<evidence type="ECO:0000256" key="2">
    <source>
        <dbReference type="SAM" id="Phobius"/>
    </source>
</evidence>
<dbReference type="Gene3D" id="2.60.40.10">
    <property type="entry name" value="Immunoglobulins"/>
    <property type="match status" value="1"/>
</dbReference>
<accession>A0A9Q1HBT0</accession>
<dbReference type="EMBL" id="JAIZAY010000006">
    <property type="protein sequence ID" value="KAJ8040289.1"/>
    <property type="molecule type" value="Genomic_DNA"/>
</dbReference>
<protein>
    <recommendedName>
        <fullName evidence="5">Ig-like domain-containing protein</fullName>
    </recommendedName>
</protein>
<evidence type="ECO:0000256" key="1">
    <source>
        <dbReference type="SAM" id="MobiDB-lite"/>
    </source>
</evidence>
<keyword evidence="2" id="KW-1133">Transmembrane helix</keyword>
<sequence>MAIRSNGEMIGMVMTGVQLCTLYIYIFGIISVCKFRCCVADDKVFISMVTYIPTSTRTTKAVYNCYVNSPELDVTVSTRRVISTRESDPLNERNPEPPSPERVSHSSYPSGALVYWIDLRGFEEDFEFGTYACDASWNNGLADFTTSVSNVIMLSYARIYPADGMVTQTVNIGDNGTTIQMTLGNVAQDRLSWRHNEDSLPTQSTSNPGTYNIFGPIQKRDAGVYICYESDRFDEARHGMQRLIVRGVAKQIAGVLTALVSVITVTMEEFVMMRQGGASVLQDSWEQTV</sequence>
<dbReference type="AlphaFoldDB" id="A0A9Q1HBT0"/>
<proteinExistence type="predicted"/>
<evidence type="ECO:0008006" key="5">
    <source>
        <dbReference type="Google" id="ProtNLM"/>
    </source>
</evidence>
<reference evidence="3" key="1">
    <citation type="submission" date="2021-10" db="EMBL/GenBank/DDBJ databases">
        <title>Tropical sea cucumber genome reveals ecological adaptation and Cuvierian tubules defense mechanism.</title>
        <authorList>
            <person name="Chen T."/>
        </authorList>
    </citation>
    <scope>NUCLEOTIDE SEQUENCE</scope>
    <source>
        <strain evidence="3">Nanhai2018</strain>
        <tissue evidence="3">Muscle</tissue>
    </source>
</reference>
<comment type="caution">
    <text evidence="3">The sequence shown here is derived from an EMBL/GenBank/DDBJ whole genome shotgun (WGS) entry which is preliminary data.</text>
</comment>
<keyword evidence="2" id="KW-0472">Membrane</keyword>
<name>A0A9Q1HBT0_HOLLE</name>
<feature type="transmembrane region" description="Helical" evidence="2">
    <location>
        <begin position="12"/>
        <end position="32"/>
    </location>
</feature>
<dbReference type="Proteomes" id="UP001152320">
    <property type="component" value="Chromosome 6"/>
</dbReference>
<evidence type="ECO:0000313" key="3">
    <source>
        <dbReference type="EMBL" id="KAJ8040289.1"/>
    </source>
</evidence>
<evidence type="ECO:0000313" key="4">
    <source>
        <dbReference type="Proteomes" id="UP001152320"/>
    </source>
</evidence>
<keyword evidence="2" id="KW-0812">Transmembrane</keyword>
<feature type="region of interest" description="Disordered" evidence="1">
    <location>
        <begin position="83"/>
        <end position="107"/>
    </location>
</feature>
<keyword evidence="4" id="KW-1185">Reference proteome</keyword>
<feature type="compositionally biased region" description="Basic and acidic residues" evidence="1">
    <location>
        <begin position="83"/>
        <end position="95"/>
    </location>
</feature>
<dbReference type="InterPro" id="IPR013783">
    <property type="entry name" value="Ig-like_fold"/>
</dbReference>
<organism evidence="3 4">
    <name type="scientific">Holothuria leucospilota</name>
    <name type="common">Black long sea cucumber</name>
    <name type="synonym">Mertensiothuria leucospilota</name>
    <dbReference type="NCBI Taxonomy" id="206669"/>
    <lineage>
        <taxon>Eukaryota</taxon>
        <taxon>Metazoa</taxon>
        <taxon>Echinodermata</taxon>
        <taxon>Eleutherozoa</taxon>
        <taxon>Echinozoa</taxon>
        <taxon>Holothuroidea</taxon>
        <taxon>Aspidochirotacea</taxon>
        <taxon>Aspidochirotida</taxon>
        <taxon>Holothuriidae</taxon>
        <taxon>Holothuria</taxon>
    </lineage>
</organism>
<gene>
    <name evidence="3" type="ORF">HOLleu_14530</name>
</gene>